<proteinExistence type="predicted"/>
<comment type="caution">
    <text evidence="2">The sequence shown here is derived from an EMBL/GenBank/DDBJ whole genome shotgun (WGS) entry which is preliminary data.</text>
</comment>
<dbReference type="Proteomes" id="UP000593562">
    <property type="component" value="Unassembled WGS sequence"/>
</dbReference>
<evidence type="ECO:0000313" key="3">
    <source>
        <dbReference type="Proteomes" id="UP000593562"/>
    </source>
</evidence>
<feature type="region of interest" description="Disordered" evidence="1">
    <location>
        <begin position="1"/>
        <end position="63"/>
    </location>
</feature>
<protein>
    <submittedName>
        <fullName evidence="2">Uncharacterized protein</fullName>
    </submittedName>
</protein>
<feature type="compositionally biased region" description="Basic and acidic residues" evidence="1">
    <location>
        <begin position="97"/>
        <end position="110"/>
    </location>
</feature>
<organism evidence="2 3">
    <name type="scientific">Tripterygium wilfordii</name>
    <name type="common">Thunder God vine</name>
    <dbReference type="NCBI Taxonomy" id="458696"/>
    <lineage>
        <taxon>Eukaryota</taxon>
        <taxon>Viridiplantae</taxon>
        <taxon>Streptophyta</taxon>
        <taxon>Embryophyta</taxon>
        <taxon>Tracheophyta</taxon>
        <taxon>Spermatophyta</taxon>
        <taxon>Magnoliopsida</taxon>
        <taxon>eudicotyledons</taxon>
        <taxon>Gunneridae</taxon>
        <taxon>Pentapetalae</taxon>
        <taxon>rosids</taxon>
        <taxon>fabids</taxon>
        <taxon>Celastrales</taxon>
        <taxon>Celastraceae</taxon>
        <taxon>Tripterygium</taxon>
    </lineage>
</organism>
<feature type="compositionally biased region" description="Polar residues" evidence="1">
    <location>
        <begin position="219"/>
        <end position="236"/>
    </location>
</feature>
<feature type="region of interest" description="Disordered" evidence="1">
    <location>
        <begin position="90"/>
        <end position="273"/>
    </location>
</feature>
<keyword evidence="3" id="KW-1185">Reference proteome</keyword>
<gene>
    <name evidence="2" type="ORF">HS088_TW08G00291</name>
</gene>
<dbReference type="OrthoDB" id="1911931at2759"/>
<feature type="region of interest" description="Disordered" evidence="1">
    <location>
        <begin position="386"/>
        <end position="419"/>
    </location>
</feature>
<dbReference type="PANTHER" id="PTHR34466:SF1">
    <property type="entry name" value="OS06G0609800 PROTEIN"/>
    <property type="match status" value="1"/>
</dbReference>
<evidence type="ECO:0000313" key="2">
    <source>
        <dbReference type="EMBL" id="KAF5743704.1"/>
    </source>
</evidence>
<name>A0A7J7DBN2_TRIWF</name>
<feature type="compositionally biased region" description="Polar residues" evidence="1">
    <location>
        <begin position="1"/>
        <end position="24"/>
    </location>
</feature>
<accession>A0A7J7DBN2</accession>
<dbReference type="AlphaFoldDB" id="A0A7J7DBN2"/>
<feature type="compositionally biased region" description="Low complexity" evidence="1">
    <location>
        <begin position="116"/>
        <end position="134"/>
    </location>
</feature>
<feature type="compositionally biased region" description="Polar residues" evidence="1">
    <location>
        <begin position="449"/>
        <end position="469"/>
    </location>
</feature>
<feature type="compositionally biased region" description="Basic and acidic residues" evidence="1">
    <location>
        <begin position="390"/>
        <end position="419"/>
    </location>
</feature>
<evidence type="ECO:0000256" key="1">
    <source>
        <dbReference type="SAM" id="MobiDB-lite"/>
    </source>
</evidence>
<sequence>MATSAFKSTTQRTPISQSLTGAKDSSSSSRSSAQRRSRSLSRFSRTLRPGAGEDFDDVPAPRGRFVNTVRGSGFPEISLDDLAIEFFDADCSSSNSDRGRSASRKDDISPRKGGPSSASQRRGRSVSRQSSRVSGAGGDTRESLGNSHTGRRGDLESNSRRKRSVSVVRHQISDTRESLGNSHTGRRGDLESNSRRKRSVSVVRNPISDSENLGGYSKPRNNQMPLSSVQTPSNHRQVLRRSISQKDLTLHDDYSSQSSALTDDEGRDTRSYKNGIERTIRTVCAHKAEHPIGEDVNGGLYEVMRKELRHAVEEIKMELDQTRSSNRASDFVGNHHLQPENTNVLKAVSSIRRSCATELDKSEKRRQDLLAKIVVEEQRGRELSMIAKDLLPDKKDDAEKKPSRARKRSNDRSRMSKRLDEEAEKYIEDFISNVEDTDISSLDGERSETSSTFGGISKSETFQTPPMSKSNLVEMDGVVLPWLQWETTNDDSSLSYKSNKSPVMQSCNSWSVVQETIPIADLSNHSLSSHGSWSPGVNFGLVNTVDSPNKSRESGIYQNQFSSGRAKRLQYDVEEYLNVQSDDEILYERLRQQQRIHSGGLMLCNQMFF</sequence>
<reference evidence="2 3" key="1">
    <citation type="journal article" date="2020" name="Nat. Commun.">
        <title>Genome of Tripterygium wilfordii and identification of cytochrome P450 involved in triptolide biosynthesis.</title>
        <authorList>
            <person name="Tu L."/>
            <person name="Su P."/>
            <person name="Zhang Z."/>
            <person name="Gao L."/>
            <person name="Wang J."/>
            <person name="Hu T."/>
            <person name="Zhou J."/>
            <person name="Zhang Y."/>
            <person name="Zhao Y."/>
            <person name="Liu Y."/>
            <person name="Song Y."/>
            <person name="Tong Y."/>
            <person name="Lu Y."/>
            <person name="Yang J."/>
            <person name="Xu C."/>
            <person name="Jia M."/>
            <person name="Peters R.J."/>
            <person name="Huang L."/>
            <person name="Gao W."/>
        </authorList>
    </citation>
    <scope>NUCLEOTIDE SEQUENCE [LARGE SCALE GENOMIC DNA]</scope>
    <source>
        <strain evidence="3">cv. XIE 37</strain>
        <tissue evidence="2">Leaf</tissue>
    </source>
</reference>
<dbReference type="InParanoid" id="A0A7J7DBN2"/>
<dbReference type="EMBL" id="JAAARO010000008">
    <property type="protein sequence ID" value="KAF5743704.1"/>
    <property type="molecule type" value="Genomic_DNA"/>
</dbReference>
<feature type="region of interest" description="Disordered" evidence="1">
    <location>
        <begin position="440"/>
        <end position="469"/>
    </location>
</feature>
<dbReference type="PANTHER" id="PTHR34466">
    <property type="entry name" value="OS11G0129800 PROTEIN"/>
    <property type="match status" value="1"/>
</dbReference>
<dbReference type="FunCoup" id="A0A7J7DBN2">
    <property type="interactions" value="1871"/>
</dbReference>